<dbReference type="Gene3D" id="3.40.720.10">
    <property type="entry name" value="Alkaline Phosphatase, subunit A"/>
    <property type="match status" value="1"/>
</dbReference>
<sequence length="530" mass="60403">MRLIVSALLTLFLVLHGQAQAEAPTNSRPNIVFLFADDISPREIPVYASNTWSKPKGGDTNDPKYLAKTPAMDQLADKGCWIRTTWATPTCMPTRAMVMTGRYAYQTKWWHNRDIGKVQSPQGEREWYLFESSPITLGQVALMGGYASVWAGKTHMRGNERDFERFEFTEAVMSLGMALDEDRKANTFMTSVVEVDGKRVVMNRDDGKTAPGYPLARRSFGFKPFIAVMNDKGKRVGTQWWPYTEEDKANFGVNTYGPDVEQDYCLDFMQRQHDAGKPFFVYHATHLGHGTFDWLDPQSGSKWAGTPVIEWDGEKYHRTPTHITGSKGEYEAHGTVTEAGLHSHINYIDYMLWRYMQKAEEMGVADNTIFIFSADNGSHQYGKTKVIQERGVAVPMIIYAPGMTKSGRQDIISSLADILPTFADIMGVPLPDNYKIDGRSLWLYLSTDSDEHHDWIYSYRQDKQLIRGHHVLRDGDGKWWDVTEFPDDHTSFPEIKDWDSVSDAHRAEKAKLESLLPQFDLYHTEHGPPQ</sequence>
<dbReference type="EMBL" id="JACHGY010000001">
    <property type="protein sequence ID" value="MBB6429833.1"/>
    <property type="molecule type" value="Genomic_DNA"/>
</dbReference>
<comment type="caution">
    <text evidence="4">The sequence shown here is derived from an EMBL/GenBank/DDBJ whole genome shotgun (WGS) entry which is preliminary data.</text>
</comment>
<feature type="signal peptide" evidence="2">
    <location>
        <begin position="1"/>
        <end position="21"/>
    </location>
</feature>
<proteinExistence type="inferred from homology"/>
<dbReference type="PANTHER" id="PTHR42693">
    <property type="entry name" value="ARYLSULFATASE FAMILY MEMBER"/>
    <property type="match status" value="1"/>
</dbReference>
<protein>
    <submittedName>
        <fullName evidence="4">Arylsulfatase A-like enzyme</fullName>
    </submittedName>
</protein>
<accession>A0A7X0H5T4</accession>
<dbReference type="PANTHER" id="PTHR42693:SF33">
    <property type="entry name" value="ARYLSULFATASE"/>
    <property type="match status" value="1"/>
</dbReference>
<feature type="chain" id="PRO_5031267015" evidence="2">
    <location>
        <begin position="22"/>
        <end position="530"/>
    </location>
</feature>
<dbReference type="SUPFAM" id="SSF53649">
    <property type="entry name" value="Alkaline phosphatase-like"/>
    <property type="match status" value="1"/>
</dbReference>
<dbReference type="InterPro" id="IPR050738">
    <property type="entry name" value="Sulfatase"/>
</dbReference>
<gene>
    <name evidence="4" type="ORF">HNQ40_001639</name>
</gene>
<feature type="domain" description="Sulfatase N-terminal" evidence="3">
    <location>
        <begin position="29"/>
        <end position="428"/>
    </location>
</feature>
<comment type="similarity">
    <text evidence="1">Belongs to the sulfatase family.</text>
</comment>
<dbReference type="InterPro" id="IPR000917">
    <property type="entry name" value="Sulfatase_N"/>
</dbReference>
<evidence type="ECO:0000256" key="2">
    <source>
        <dbReference type="SAM" id="SignalP"/>
    </source>
</evidence>
<evidence type="ECO:0000259" key="3">
    <source>
        <dbReference type="Pfam" id="PF00884"/>
    </source>
</evidence>
<dbReference type="AlphaFoldDB" id="A0A7X0H5T4"/>
<dbReference type="GO" id="GO:0004065">
    <property type="term" value="F:arylsulfatase activity"/>
    <property type="evidence" value="ECO:0007669"/>
    <property type="project" value="TreeGrafter"/>
</dbReference>
<evidence type="ECO:0000313" key="5">
    <source>
        <dbReference type="Proteomes" id="UP000541810"/>
    </source>
</evidence>
<organism evidence="4 5">
    <name type="scientific">Algisphaera agarilytica</name>
    <dbReference type="NCBI Taxonomy" id="1385975"/>
    <lineage>
        <taxon>Bacteria</taxon>
        <taxon>Pseudomonadati</taxon>
        <taxon>Planctomycetota</taxon>
        <taxon>Phycisphaerae</taxon>
        <taxon>Phycisphaerales</taxon>
        <taxon>Phycisphaeraceae</taxon>
        <taxon>Algisphaera</taxon>
    </lineage>
</organism>
<dbReference type="InterPro" id="IPR017850">
    <property type="entry name" value="Alkaline_phosphatase_core_sf"/>
</dbReference>
<name>A0A7X0H5T4_9BACT</name>
<evidence type="ECO:0000313" key="4">
    <source>
        <dbReference type="EMBL" id="MBB6429833.1"/>
    </source>
</evidence>
<dbReference type="Pfam" id="PF00884">
    <property type="entry name" value="Sulfatase"/>
    <property type="match status" value="1"/>
</dbReference>
<evidence type="ECO:0000256" key="1">
    <source>
        <dbReference type="ARBA" id="ARBA00008779"/>
    </source>
</evidence>
<reference evidence="4 5" key="1">
    <citation type="submission" date="2020-08" db="EMBL/GenBank/DDBJ databases">
        <title>Genomic Encyclopedia of Type Strains, Phase IV (KMG-IV): sequencing the most valuable type-strain genomes for metagenomic binning, comparative biology and taxonomic classification.</title>
        <authorList>
            <person name="Goeker M."/>
        </authorList>
    </citation>
    <scope>NUCLEOTIDE SEQUENCE [LARGE SCALE GENOMIC DNA]</scope>
    <source>
        <strain evidence="4 5">DSM 103725</strain>
    </source>
</reference>
<dbReference type="Proteomes" id="UP000541810">
    <property type="component" value="Unassembled WGS sequence"/>
</dbReference>
<keyword evidence="2" id="KW-0732">Signal</keyword>
<keyword evidence="5" id="KW-1185">Reference proteome</keyword>
<dbReference type="RefSeq" id="WP_184677393.1">
    <property type="nucleotide sequence ID" value="NZ_JACHGY010000001.1"/>
</dbReference>